<name>A0A418WAH1_9PROT</name>
<dbReference type="AlphaFoldDB" id="A0A418WAH1"/>
<reference evidence="1 2" key="1">
    <citation type="submission" date="2018-09" db="EMBL/GenBank/DDBJ databases">
        <authorList>
            <person name="Zhu H."/>
        </authorList>
    </citation>
    <scope>NUCLEOTIDE SEQUENCE [LARGE SCALE GENOMIC DNA]</scope>
    <source>
        <strain evidence="1 2">K1W22B-8</strain>
    </source>
</reference>
<evidence type="ECO:0000313" key="1">
    <source>
        <dbReference type="EMBL" id="RJF87012.1"/>
    </source>
</evidence>
<accession>A0A418WAH1</accession>
<keyword evidence="1" id="KW-0238">DNA-binding</keyword>
<dbReference type="RefSeq" id="WP_119777656.1">
    <property type="nucleotide sequence ID" value="NZ_QYUK01000011.1"/>
</dbReference>
<evidence type="ECO:0000313" key="2">
    <source>
        <dbReference type="Proteomes" id="UP000284605"/>
    </source>
</evidence>
<dbReference type="GO" id="GO:0003677">
    <property type="term" value="F:DNA binding"/>
    <property type="evidence" value="ECO:0007669"/>
    <property type="project" value="UniProtKB-KW"/>
</dbReference>
<sequence>MKTVVLEVMSAEDATADFLRAWKSGQGDGAEHIGFATPELLWKVLTAKRWELLKAMAGAGPLGVRELARRAGRDVKGVHTDAMKLAQAGVIERTSDGKLLFPYERVDVRFSLNAAA</sequence>
<organism evidence="1 2">
    <name type="scientific">Oleomonas cavernae</name>
    <dbReference type="NCBI Taxonomy" id="2320859"/>
    <lineage>
        <taxon>Bacteria</taxon>
        <taxon>Pseudomonadati</taxon>
        <taxon>Pseudomonadota</taxon>
        <taxon>Alphaproteobacteria</taxon>
        <taxon>Acetobacterales</taxon>
        <taxon>Acetobacteraceae</taxon>
        <taxon>Oleomonas</taxon>
    </lineage>
</organism>
<dbReference type="Pfam" id="PF25212">
    <property type="entry name" value="HVO_A0114"/>
    <property type="match status" value="1"/>
</dbReference>
<comment type="caution">
    <text evidence="1">The sequence shown here is derived from an EMBL/GenBank/DDBJ whole genome shotgun (WGS) entry which is preliminary data.</text>
</comment>
<keyword evidence="2" id="KW-1185">Reference proteome</keyword>
<protein>
    <submittedName>
        <fullName evidence="1">DNA-binding protein</fullName>
    </submittedName>
</protein>
<gene>
    <name evidence="1" type="ORF">D3874_08255</name>
</gene>
<dbReference type="OrthoDB" id="7471569at2"/>
<dbReference type="Proteomes" id="UP000284605">
    <property type="component" value="Unassembled WGS sequence"/>
</dbReference>
<dbReference type="EMBL" id="QYUK01000011">
    <property type="protein sequence ID" value="RJF87012.1"/>
    <property type="molecule type" value="Genomic_DNA"/>
</dbReference>
<dbReference type="InterPro" id="IPR036390">
    <property type="entry name" value="WH_DNA-bd_sf"/>
</dbReference>
<proteinExistence type="predicted"/>
<dbReference type="SUPFAM" id="SSF46785">
    <property type="entry name" value="Winged helix' DNA-binding domain"/>
    <property type="match status" value="1"/>
</dbReference>